<keyword evidence="5 7" id="KW-1133">Transmembrane helix</keyword>
<evidence type="ECO:0000313" key="11">
    <source>
        <dbReference type="EMBL" id="AVP97174.1"/>
    </source>
</evidence>
<dbReference type="SUPFAM" id="SSF82689">
    <property type="entry name" value="Mechanosensitive channel protein MscS (YggB), C-terminal domain"/>
    <property type="match status" value="1"/>
</dbReference>
<evidence type="ECO:0000256" key="2">
    <source>
        <dbReference type="ARBA" id="ARBA00008017"/>
    </source>
</evidence>
<comment type="similarity">
    <text evidence="2">Belongs to the MscS (TC 1.A.23) family.</text>
</comment>
<dbReference type="GO" id="GO:0005886">
    <property type="term" value="C:plasma membrane"/>
    <property type="evidence" value="ECO:0007669"/>
    <property type="project" value="UniProtKB-SubCell"/>
</dbReference>
<dbReference type="PANTHER" id="PTHR30347:SF1">
    <property type="entry name" value="MECHANOSENSITIVE CHANNEL MSCK"/>
    <property type="match status" value="1"/>
</dbReference>
<dbReference type="AlphaFoldDB" id="A0A2P1PQR0"/>
<evidence type="ECO:0000256" key="1">
    <source>
        <dbReference type="ARBA" id="ARBA00004651"/>
    </source>
</evidence>
<dbReference type="Proteomes" id="UP000241074">
    <property type="component" value="Chromosome"/>
</dbReference>
<evidence type="ECO:0000256" key="4">
    <source>
        <dbReference type="ARBA" id="ARBA00022692"/>
    </source>
</evidence>
<dbReference type="InterPro" id="IPR049278">
    <property type="entry name" value="MS_channel_C"/>
</dbReference>
<evidence type="ECO:0000259" key="10">
    <source>
        <dbReference type="Pfam" id="PF21082"/>
    </source>
</evidence>
<dbReference type="Pfam" id="PF21082">
    <property type="entry name" value="MS_channel_3rd"/>
    <property type="match status" value="1"/>
</dbReference>
<name>A0A2P1PQR0_9GAMM</name>
<reference evidence="11 12" key="2">
    <citation type="submission" date="2018-03" db="EMBL/GenBank/DDBJ databases">
        <authorList>
            <person name="Keele B.F."/>
        </authorList>
    </citation>
    <scope>NUCLEOTIDE SEQUENCE [LARGE SCALE GENOMIC DNA]</scope>
    <source>
        <strain evidence="11 12">D13</strain>
    </source>
</reference>
<evidence type="ECO:0008006" key="13">
    <source>
        <dbReference type="Google" id="ProtNLM"/>
    </source>
</evidence>
<evidence type="ECO:0000256" key="3">
    <source>
        <dbReference type="ARBA" id="ARBA00022475"/>
    </source>
</evidence>
<dbReference type="Gene3D" id="2.30.30.60">
    <property type="match status" value="1"/>
</dbReference>
<dbReference type="Pfam" id="PF00924">
    <property type="entry name" value="MS_channel_2nd"/>
    <property type="match status" value="1"/>
</dbReference>
<evidence type="ECO:0000256" key="5">
    <source>
        <dbReference type="ARBA" id="ARBA00022989"/>
    </source>
</evidence>
<keyword evidence="6 7" id="KW-0472">Membrane</keyword>
<gene>
    <name evidence="11" type="ORF">C7S18_08195</name>
</gene>
<dbReference type="InterPro" id="IPR052702">
    <property type="entry name" value="MscS-like_channel"/>
</dbReference>
<dbReference type="InterPro" id="IPR010920">
    <property type="entry name" value="LSM_dom_sf"/>
</dbReference>
<dbReference type="Gene3D" id="3.30.70.100">
    <property type="match status" value="1"/>
</dbReference>
<dbReference type="InterPro" id="IPR011066">
    <property type="entry name" value="MscS_channel_C_sf"/>
</dbReference>
<proteinExistence type="inferred from homology"/>
<evidence type="ECO:0000256" key="7">
    <source>
        <dbReference type="SAM" id="Phobius"/>
    </source>
</evidence>
<feature type="domain" description="Mechanosensitive ion channel MscS" evidence="9">
    <location>
        <begin position="516"/>
        <end position="583"/>
    </location>
</feature>
<evidence type="ECO:0000256" key="8">
    <source>
        <dbReference type="SAM" id="SignalP"/>
    </source>
</evidence>
<feature type="transmembrane region" description="Helical" evidence="7">
    <location>
        <begin position="438"/>
        <end position="458"/>
    </location>
</feature>
<dbReference type="SUPFAM" id="SSF50182">
    <property type="entry name" value="Sm-like ribonucleoproteins"/>
    <property type="match status" value="1"/>
</dbReference>
<dbReference type="SUPFAM" id="SSF82861">
    <property type="entry name" value="Mechanosensitive channel protein MscS (YggB), transmembrane region"/>
    <property type="match status" value="1"/>
</dbReference>
<evidence type="ECO:0000313" key="12">
    <source>
        <dbReference type="Proteomes" id="UP000241074"/>
    </source>
</evidence>
<sequence length="678" mass="74674">MTSATSRWLAFALWLTAAFSLPAHAIGGSLQDQIDALHRALQAPDADSDLLPLRGQLLISLERRRDLARTQATDVQRLSTWLPSESADPNTPSRNRDALRRELQLLDAVWQGSQQRLTLLTDDREAAAQQLAALAGQLRQVSDSEGSSDTRTGLLARIAESTTAELDQLIDLVSAQQRALNNRREQVMATLAALPALAASEADATSLQAELDLRSANLAENLSRLTAERERVEAESNVPAEQSTPFSAAISKEQLAAADLGIELCREAIANIALERDIWRMALHFEKTHDAVTLVEARQYRPTLTARLTRRRDFLEELASTLLIRIEHATQRGPSIADDQYSALHAALALQLSRAQAGIQEQQRLLDLIARLRDDFEQRAMNMSWSDRLATASATAQIWIGQLWDLELFAVAETVDLQGRKTVVAKSITVGKIIKAPLLLLFGLFASRRVAAWLTLWLQRRSRLDDGRARLIQRWVYSVLAGICALASLALAGIPLAAFAFIGGAVAIGAGFGMQTLFKNLISGILILIERPFRLGDVIEVGSLRGAVMDIDLRASVIRDGDGAETLIPNSILVESQVKNITHRSSVLRHSLRIRVAAEADSRQVETLLEQIARRHGLVLKEPNPQVYLEAFDQHSQSFALHFWLAQHAFVDPRRIASDLQLMILGGLNEAQIRPAAA</sequence>
<dbReference type="KEGG" id="xba:C7S18_08195"/>
<reference evidence="11 12" key="1">
    <citation type="submission" date="2018-03" db="EMBL/GenBank/DDBJ databases">
        <title>Ahniella affigens gen. nov., sp. nov., a gammaproteobacterium isolated from sandy soil near a stream.</title>
        <authorList>
            <person name="Ko Y."/>
            <person name="Kim J.-H."/>
        </authorList>
    </citation>
    <scope>NUCLEOTIDE SEQUENCE [LARGE SCALE GENOMIC DNA]</scope>
    <source>
        <strain evidence="11 12">D13</strain>
    </source>
</reference>
<feature type="domain" description="Mechanosensitive ion channel MscS C-terminal" evidence="10">
    <location>
        <begin position="592"/>
        <end position="664"/>
    </location>
</feature>
<dbReference type="GO" id="GO:0008381">
    <property type="term" value="F:mechanosensitive monoatomic ion channel activity"/>
    <property type="evidence" value="ECO:0007669"/>
    <property type="project" value="UniProtKB-ARBA"/>
</dbReference>
<evidence type="ECO:0000259" key="9">
    <source>
        <dbReference type="Pfam" id="PF00924"/>
    </source>
</evidence>
<feature type="chain" id="PRO_5015177491" description="Mechanosensitive ion channel protein MscS" evidence="8">
    <location>
        <begin position="26"/>
        <end position="678"/>
    </location>
</feature>
<organism evidence="11 12">
    <name type="scientific">Ahniella affigens</name>
    <dbReference type="NCBI Taxonomy" id="2021234"/>
    <lineage>
        <taxon>Bacteria</taxon>
        <taxon>Pseudomonadati</taxon>
        <taxon>Pseudomonadota</taxon>
        <taxon>Gammaproteobacteria</taxon>
        <taxon>Lysobacterales</taxon>
        <taxon>Rhodanobacteraceae</taxon>
        <taxon>Ahniella</taxon>
    </lineage>
</organism>
<keyword evidence="4 7" id="KW-0812">Transmembrane</keyword>
<dbReference type="InterPro" id="IPR011014">
    <property type="entry name" value="MscS_channel_TM-2"/>
</dbReference>
<comment type="subcellular location">
    <subcellularLocation>
        <location evidence="1">Cell membrane</location>
        <topology evidence="1">Multi-pass membrane protein</topology>
    </subcellularLocation>
</comment>
<dbReference type="PANTHER" id="PTHR30347">
    <property type="entry name" value="POTASSIUM CHANNEL RELATED"/>
    <property type="match status" value="1"/>
</dbReference>
<dbReference type="EMBL" id="CP027860">
    <property type="protein sequence ID" value="AVP97174.1"/>
    <property type="molecule type" value="Genomic_DNA"/>
</dbReference>
<feature type="transmembrane region" description="Helical" evidence="7">
    <location>
        <begin position="479"/>
        <end position="502"/>
    </location>
</feature>
<accession>A0A2P1PQR0</accession>
<dbReference type="Gene3D" id="1.10.287.1260">
    <property type="match status" value="1"/>
</dbReference>
<keyword evidence="8" id="KW-0732">Signal</keyword>
<dbReference type="InterPro" id="IPR006685">
    <property type="entry name" value="MscS_channel_2nd"/>
</dbReference>
<feature type="transmembrane region" description="Helical" evidence="7">
    <location>
        <begin position="508"/>
        <end position="529"/>
    </location>
</feature>
<feature type="signal peptide" evidence="8">
    <location>
        <begin position="1"/>
        <end position="25"/>
    </location>
</feature>
<dbReference type="InterPro" id="IPR023408">
    <property type="entry name" value="MscS_beta-dom_sf"/>
</dbReference>
<keyword evidence="12" id="KW-1185">Reference proteome</keyword>
<protein>
    <recommendedName>
        <fullName evidence="13">Mechanosensitive ion channel protein MscS</fullName>
    </recommendedName>
</protein>
<keyword evidence="3" id="KW-1003">Cell membrane</keyword>
<evidence type="ECO:0000256" key="6">
    <source>
        <dbReference type="ARBA" id="ARBA00023136"/>
    </source>
</evidence>